<dbReference type="AlphaFoldDB" id="A0A2Y9QZ91"/>
<gene>
    <name evidence="2" type="primary">LOC111820450</name>
</gene>
<organism evidence="1 2">
    <name type="scientific">Trichechus manatus latirostris</name>
    <name type="common">Florida manatee</name>
    <dbReference type="NCBI Taxonomy" id="127582"/>
    <lineage>
        <taxon>Eukaryota</taxon>
        <taxon>Metazoa</taxon>
        <taxon>Chordata</taxon>
        <taxon>Craniata</taxon>
        <taxon>Vertebrata</taxon>
        <taxon>Euteleostomi</taxon>
        <taxon>Mammalia</taxon>
        <taxon>Eutheria</taxon>
        <taxon>Afrotheria</taxon>
        <taxon>Sirenia</taxon>
        <taxon>Trichechidae</taxon>
        <taxon>Trichechus</taxon>
    </lineage>
</organism>
<dbReference type="GO" id="GO:0044611">
    <property type="term" value="C:nuclear pore inner ring"/>
    <property type="evidence" value="ECO:0007669"/>
    <property type="project" value="TreeGrafter"/>
</dbReference>
<dbReference type="InterPro" id="IPR044840">
    <property type="entry name" value="Nup188"/>
</dbReference>
<keyword evidence="1" id="KW-1185">Reference proteome</keyword>
<sequence>MGDTWKPYATSVPLFWWKAWISSPCTSVLWMTEENCTNFPRMGLFLRWCSLSQYDMDLLMLTFGDIPLHAPVLLAWTVLRHTLNPEETSNIVRKIGGKAIQLSVFQYLTRLLRSLASGGNDLSPTLLALHHQHRVHVCLWTPFLRSDLAGAAHSGQSAGRQLPWIKGNARTLPRKTWATLSTDSQREDSRAVHWIEALPPELFQYWKLRACILATRCCSHCPCIWAS</sequence>
<dbReference type="PANTHER" id="PTHR31431">
    <property type="entry name" value="NUCLEOPORIN NUP188 HOMOLOG"/>
    <property type="match status" value="1"/>
</dbReference>
<dbReference type="GO" id="GO:0017056">
    <property type="term" value="F:structural constituent of nuclear pore"/>
    <property type="evidence" value="ECO:0007669"/>
    <property type="project" value="InterPro"/>
</dbReference>
<dbReference type="STRING" id="127582.A0A2Y9QZ91"/>
<proteinExistence type="predicted"/>
<dbReference type="GeneID" id="111820450"/>
<dbReference type="InParanoid" id="A0A2Y9QZ91"/>
<evidence type="ECO:0000313" key="1">
    <source>
        <dbReference type="Proteomes" id="UP000248480"/>
    </source>
</evidence>
<dbReference type="RefSeq" id="XP_023586561.1">
    <property type="nucleotide sequence ID" value="XM_023730793.1"/>
</dbReference>
<dbReference type="GO" id="GO:0006405">
    <property type="term" value="P:RNA export from nucleus"/>
    <property type="evidence" value="ECO:0007669"/>
    <property type="project" value="TreeGrafter"/>
</dbReference>
<protein>
    <submittedName>
        <fullName evidence="2">Uncharacterized protein LOC111820450 isoform X1</fullName>
    </submittedName>
</protein>
<dbReference type="GO" id="GO:0006606">
    <property type="term" value="P:protein import into nucleus"/>
    <property type="evidence" value="ECO:0007669"/>
    <property type="project" value="TreeGrafter"/>
</dbReference>
<name>A0A2Y9QZ91_TRIMA</name>
<dbReference type="PANTHER" id="PTHR31431:SF1">
    <property type="entry name" value="NUCLEOPORIN NUP188"/>
    <property type="match status" value="1"/>
</dbReference>
<dbReference type="Proteomes" id="UP000248480">
    <property type="component" value="Unplaced"/>
</dbReference>
<dbReference type="KEGG" id="tmu:111820450"/>
<evidence type="ECO:0000313" key="2">
    <source>
        <dbReference type="RefSeq" id="XP_023586561.1"/>
    </source>
</evidence>
<accession>A0A2Y9QZ91</accession>
<reference evidence="2" key="1">
    <citation type="submission" date="2025-08" db="UniProtKB">
        <authorList>
            <consortium name="RefSeq"/>
        </authorList>
    </citation>
    <scope>IDENTIFICATION</scope>
</reference>